<dbReference type="GO" id="GO:0005739">
    <property type="term" value="C:mitochondrion"/>
    <property type="evidence" value="ECO:0007669"/>
    <property type="project" value="UniProtKB-SubCell"/>
</dbReference>
<feature type="domain" description="TACO1/YebC-like second and third" evidence="3">
    <location>
        <begin position="109"/>
        <end position="274"/>
    </location>
</feature>
<dbReference type="Proteomes" id="UP000053424">
    <property type="component" value="Unassembled WGS sequence"/>
</dbReference>
<reference evidence="5 6" key="1">
    <citation type="submission" date="2014-04" db="EMBL/GenBank/DDBJ databases">
        <authorList>
            <consortium name="DOE Joint Genome Institute"/>
            <person name="Kuo A."/>
            <person name="Gay G."/>
            <person name="Dore J."/>
            <person name="Kohler A."/>
            <person name="Nagy L.G."/>
            <person name="Floudas D."/>
            <person name="Copeland A."/>
            <person name="Barry K.W."/>
            <person name="Cichocki N."/>
            <person name="Veneault-Fourrey C."/>
            <person name="LaButti K."/>
            <person name="Lindquist E.A."/>
            <person name="Lipzen A."/>
            <person name="Lundell T."/>
            <person name="Morin E."/>
            <person name="Murat C."/>
            <person name="Sun H."/>
            <person name="Tunlid A."/>
            <person name="Henrissat B."/>
            <person name="Grigoriev I.V."/>
            <person name="Hibbett D.S."/>
            <person name="Martin F."/>
            <person name="Nordberg H.P."/>
            <person name="Cantor M.N."/>
            <person name="Hua S.X."/>
        </authorList>
    </citation>
    <scope>NUCLEOTIDE SEQUENCE [LARGE SCALE GENOMIC DNA]</scope>
    <source>
        <strain evidence="6">h7</strain>
    </source>
</reference>
<evidence type="ECO:0000259" key="4">
    <source>
        <dbReference type="Pfam" id="PF20772"/>
    </source>
</evidence>
<dbReference type="Gene3D" id="3.30.70.980">
    <property type="match status" value="2"/>
</dbReference>
<reference evidence="6" key="2">
    <citation type="submission" date="2015-01" db="EMBL/GenBank/DDBJ databases">
        <title>Evolutionary Origins and Diversification of the Mycorrhizal Mutualists.</title>
        <authorList>
            <consortium name="DOE Joint Genome Institute"/>
            <consortium name="Mycorrhizal Genomics Consortium"/>
            <person name="Kohler A."/>
            <person name="Kuo A."/>
            <person name="Nagy L.G."/>
            <person name="Floudas D."/>
            <person name="Copeland A."/>
            <person name="Barry K.W."/>
            <person name="Cichocki N."/>
            <person name="Veneault-Fourrey C."/>
            <person name="LaButti K."/>
            <person name="Lindquist E.A."/>
            <person name="Lipzen A."/>
            <person name="Lundell T."/>
            <person name="Morin E."/>
            <person name="Murat C."/>
            <person name="Riley R."/>
            <person name="Ohm R."/>
            <person name="Sun H."/>
            <person name="Tunlid A."/>
            <person name="Henrissat B."/>
            <person name="Grigoriev I.V."/>
            <person name="Hibbett D.S."/>
            <person name="Martin F."/>
        </authorList>
    </citation>
    <scope>NUCLEOTIDE SEQUENCE [LARGE SCALE GENOMIC DNA]</scope>
    <source>
        <strain evidence="6">h7</strain>
    </source>
</reference>
<dbReference type="InterPro" id="IPR029072">
    <property type="entry name" value="YebC-like"/>
</dbReference>
<dbReference type="AlphaFoldDB" id="A0A0C2YGM6"/>
<dbReference type="Pfam" id="PF01709">
    <property type="entry name" value="Transcrip_reg"/>
    <property type="match status" value="1"/>
</dbReference>
<accession>A0A0C2YGM6</accession>
<comment type="similarity">
    <text evidence="2">Belongs to the TACO1 family.</text>
</comment>
<dbReference type="HAMAP" id="MF_00693">
    <property type="entry name" value="Transcrip_reg_TACO1"/>
    <property type="match status" value="1"/>
</dbReference>
<dbReference type="STRING" id="686832.A0A0C2YGM6"/>
<dbReference type="InterPro" id="IPR048300">
    <property type="entry name" value="TACO1_YebC-like_2nd/3rd_dom"/>
</dbReference>
<organism evidence="5 6">
    <name type="scientific">Hebeloma cylindrosporum</name>
    <dbReference type="NCBI Taxonomy" id="76867"/>
    <lineage>
        <taxon>Eukaryota</taxon>
        <taxon>Fungi</taxon>
        <taxon>Dikarya</taxon>
        <taxon>Basidiomycota</taxon>
        <taxon>Agaricomycotina</taxon>
        <taxon>Agaricomycetes</taxon>
        <taxon>Agaricomycetidae</taxon>
        <taxon>Agaricales</taxon>
        <taxon>Agaricineae</taxon>
        <taxon>Hymenogastraceae</taxon>
        <taxon>Hebeloma</taxon>
    </lineage>
</organism>
<evidence type="ECO:0000256" key="1">
    <source>
        <dbReference type="ARBA" id="ARBA00004173"/>
    </source>
</evidence>
<dbReference type="SUPFAM" id="SSF75625">
    <property type="entry name" value="YebC-like"/>
    <property type="match status" value="1"/>
</dbReference>
<dbReference type="PANTHER" id="PTHR12532">
    <property type="entry name" value="TRANSLATIONAL ACTIVATOR OF CYTOCHROME C OXIDASE 1"/>
    <property type="match status" value="1"/>
</dbReference>
<dbReference type="InterPro" id="IPR049083">
    <property type="entry name" value="TACO1_YebC_N"/>
</dbReference>
<dbReference type="Gene3D" id="1.10.10.200">
    <property type="match status" value="1"/>
</dbReference>
<dbReference type="InterPro" id="IPR017856">
    <property type="entry name" value="Integrase-like_N"/>
</dbReference>
<dbReference type="HOGENOM" id="CLU_062974_1_0_1"/>
<feature type="domain" description="TACO1/YebC-like N-terminal" evidence="4">
    <location>
        <begin position="32"/>
        <end position="102"/>
    </location>
</feature>
<dbReference type="InterPro" id="IPR026564">
    <property type="entry name" value="Transcrip_reg_TACO1-like_dom3"/>
</dbReference>
<evidence type="ECO:0000313" key="5">
    <source>
        <dbReference type="EMBL" id="KIM48863.1"/>
    </source>
</evidence>
<dbReference type="EMBL" id="KN831768">
    <property type="protein sequence ID" value="KIM48863.1"/>
    <property type="molecule type" value="Genomic_DNA"/>
</dbReference>
<dbReference type="PANTHER" id="PTHR12532:SF0">
    <property type="entry name" value="TRANSLATIONAL ACTIVATOR OF CYTOCHROME C OXIDASE 1"/>
    <property type="match status" value="1"/>
</dbReference>
<protein>
    <recommendedName>
        <fullName evidence="7">Transcriptional regulatory protein</fullName>
    </recommendedName>
</protein>
<dbReference type="FunFam" id="1.10.10.200:FF:000002">
    <property type="entry name" value="Probable transcriptional regulatory protein CLM62_37755"/>
    <property type="match status" value="1"/>
</dbReference>
<evidence type="ECO:0008006" key="7">
    <source>
        <dbReference type="Google" id="ProtNLM"/>
    </source>
</evidence>
<name>A0A0C2YGM6_HEBCY</name>
<evidence type="ECO:0000313" key="6">
    <source>
        <dbReference type="Proteomes" id="UP000053424"/>
    </source>
</evidence>
<dbReference type="InterPro" id="IPR002876">
    <property type="entry name" value="Transcrip_reg_TACO1-like"/>
</dbReference>
<dbReference type="OrthoDB" id="2017544at2759"/>
<evidence type="ECO:0000256" key="2">
    <source>
        <dbReference type="ARBA" id="ARBA00008724"/>
    </source>
</evidence>
<gene>
    <name evidence="5" type="ORF">M413DRAFT_88324</name>
</gene>
<keyword evidence="6" id="KW-1185">Reference proteome</keyword>
<comment type="subcellular location">
    <subcellularLocation>
        <location evidence="1">Mitochondrion</location>
    </subcellularLocation>
</comment>
<proteinExistence type="inferred from homology"/>
<dbReference type="Pfam" id="PF20772">
    <property type="entry name" value="TACO1_YebC_N"/>
    <property type="match status" value="1"/>
</dbReference>
<evidence type="ECO:0000259" key="3">
    <source>
        <dbReference type="Pfam" id="PF01709"/>
    </source>
</evidence>
<sequence length="280" mass="31231">MHIASLRSSFRISPFVARRCLFTQPPTQAGHNKWSKIKDKKAAHDAQKSVLYARMNNEIIVAAKKGGSADPEKNVLLANALKKAKEQGVPKENIAKSLARCIGGERSGERFTYEALAFNSVGIIIECITNNANRTIHNVREVLTKHSAHMTPVNYLFHRHGCVTVSLEQGLDFDSPTVSKFIDLASEQGAIDFEEARTSSEEHQQYLFYCPPQQLASFEEALSNFGSGIEVESAEIAYIPSDRTQGLESEVEQQVKELVQDLEEIDDTLRVWTTLDFTST</sequence>